<feature type="domain" description="UVR" evidence="1">
    <location>
        <begin position="135"/>
        <end position="170"/>
    </location>
</feature>
<dbReference type="GO" id="GO:1990169">
    <property type="term" value="P:stress response to copper ion"/>
    <property type="evidence" value="ECO:0007669"/>
    <property type="project" value="TreeGrafter"/>
</dbReference>
<accession>A0A0H3J770</accession>
<dbReference type="AlphaFoldDB" id="A0A0H3J770"/>
<evidence type="ECO:0000259" key="1">
    <source>
        <dbReference type="PROSITE" id="PS50151"/>
    </source>
</evidence>
<name>A0A0H3J770_CLOPA</name>
<evidence type="ECO:0000313" key="5">
    <source>
        <dbReference type="Proteomes" id="UP000030905"/>
    </source>
</evidence>
<dbReference type="EMBL" id="JPGY02000001">
    <property type="protein sequence ID" value="KRU14226.1"/>
    <property type="molecule type" value="Genomic_DNA"/>
</dbReference>
<dbReference type="PATRIC" id="fig|1262449.3.peg.3853"/>
<dbReference type="GO" id="GO:0050897">
    <property type="term" value="F:cobalt ion binding"/>
    <property type="evidence" value="ECO:0007669"/>
    <property type="project" value="TreeGrafter"/>
</dbReference>
<evidence type="ECO:0000313" key="2">
    <source>
        <dbReference type="EMBL" id="AJA53749.1"/>
    </source>
</evidence>
<organism evidence="2 5">
    <name type="scientific">Clostridium pasteurianum DSM 525 = ATCC 6013</name>
    <dbReference type="NCBI Taxonomy" id="1262449"/>
    <lineage>
        <taxon>Bacteria</taxon>
        <taxon>Bacillati</taxon>
        <taxon>Bacillota</taxon>
        <taxon>Clostridia</taxon>
        <taxon>Eubacteriales</taxon>
        <taxon>Clostridiaceae</taxon>
        <taxon>Clostridium</taxon>
    </lineage>
</organism>
<dbReference type="Pfam" id="PF02151">
    <property type="entry name" value="UVR"/>
    <property type="match status" value="1"/>
</dbReference>
<sequence length="171" mass="19387">MLCEMCKKKEATFFITKIVNGNKQQICLCENCAKEFDGFNVSGEIGIISPFSLQNILSGLMNYMTDTPNVYKESQVRCQNCGMTLDKFKKTGLLGCSECYKNFNSTVNPVIYRVQGKVEHVGKIPKKSGKGIIERKRIINLKEDLQKAIALENYEEAAKIRDKIRSLEDNK</sequence>
<dbReference type="PROSITE" id="PS50151">
    <property type="entry name" value="UVR"/>
    <property type="match status" value="1"/>
</dbReference>
<dbReference type="GeneID" id="93075801"/>
<dbReference type="GO" id="GO:0046870">
    <property type="term" value="F:cadmium ion binding"/>
    <property type="evidence" value="ECO:0007669"/>
    <property type="project" value="TreeGrafter"/>
</dbReference>
<dbReference type="PANTHER" id="PTHR38430">
    <property type="entry name" value="PROTEIN-ARGININE KINASE ACTIVATOR PROTEIN"/>
    <property type="match status" value="1"/>
</dbReference>
<reference evidence="3" key="2">
    <citation type="submission" date="2015-10" db="EMBL/GenBank/DDBJ databases">
        <title>Improved Draft Genome Sequence of Clostridium pasteurianum Strain ATCC 6013 (DSM 525) Using a Hybrid Next-Generation Sequencing Approach.</title>
        <authorList>
            <person name="Pyne M.E."/>
            <person name="Utturkar S.M."/>
            <person name="Brown S.D."/>
            <person name="Moo-Young M."/>
            <person name="Chung D.A."/>
            <person name="Chou P.C."/>
        </authorList>
    </citation>
    <scope>NUCLEOTIDE SEQUENCE</scope>
    <source>
        <strain evidence="3">ATCC 6013</strain>
    </source>
</reference>
<protein>
    <submittedName>
        <fullName evidence="3">UvrB/UvrC protein</fullName>
    </submittedName>
</protein>
<dbReference type="InterPro" id="IPR001943">
    <property type="entry name" value="UVR_dom"/>
</dbReference>
<keyword evidence="5" id="KW-1185">Reference proteome</keyword>
<dbReference type="PANTHER" id="PTHR38430:SF1">
    <property type="entry name" value="PROTEIN-ARGININE KINASE ACTIVATOR PROTEIN"/>
    <property type="match status" value="1"/>
</dbReference>
<dbReference type="Proteomes" id="UP000030905">
    <property type="component" value="Chromosome"/>
</dbReference>
<dbReference type="eggNOG" id="COG3880">
    <property type="taxonomic scope" value="Bacteria"/>
</dbReference>
<dbReference type="InterPro" id="IPR025542">
    <property type="entry name" value="YacH"/>
</dbReference>
<dbReference type="Proteomes" id="UP000028042">
    <property type="component" value="Unassembled WGS sequence"/>
</dbReference>
<dbReference type="RefSeq" id="WP_003447946.1">
    <property type="nucleotide sequence ID" value="NZ_ANZB01000019.1"/>
</dbReference>
<proteinExistence type="predicted"/>
<dbReference type="PIRSF" id="PIRSF015034">
    <property type="entry name" value="YacH"/>
    <property type="match status" value="1"/>
</dbReference>
<evidence type="ECO:0000313" key="3">
    <source>
        <dbReference type="EMBL" id="KRU14226.1"/>
    </source>
</evidence>
<dbReference type="KEGG" id="cpat:CLPA_c37070"/>
<reference evidence="3 4" key="3">
    <citation type="journal article" name="Genome Announc.">
        <title>Improved Draft Genome Sequence of Clostridium pasteurianum Strain ATCC 6013 (DSM 525) Using a Hybrid Next-Generation Sequencing Approach.</title>
        <authorList>
            <person name="Pyne M.E."/>
            <person name="Utturkar S."/>
            <person name="Brown S.D."/>
            <person name="Moo-Young M."/>
            <person name="Chung D.A."/>
            <person name="Chou C.P."/>
        </authorList>
    </citation>
    <scope>NUCLEOTIDE SEQUENCE [LARGE SCALE GENOMIC DNA]</scope>
    <source>
        <strain evidence="3 4">ATCC 6013</strain>
    </source>
</reference>
<dbReference type="EMBL" id="CP009268">
    <property type="protein sequence ID" value="AJA53749.1"/>
    <property type="molecule type" value="Genomic_DNA"/>
</dbReference>
<gene>
    <name evidence="2" type="ORF">CLPA_c37070</name>
    <name evidence="3" type="ORF">CP6013_03484</name>
</gene>
<dbReference type="KEGG" id="cpae:CPAST_c37070"/>
<dbReference type="GO" id="GO:0005507">
    <property type="term" value="F:copper ion binding"/>
    <property type="evidence" value="ECO:0007669"/>
    <property type="project" value="TreeGrafter"/>
</dbReference>
<reference evidence="2 5" key="1">
    <citation type="journal article" date="2015" name="Genome Announc.">
        <title>Complete Genome Sequence of the Nitrogen-Fixing and Solvent-Producing Clostridium pasteurianum DSM 525.</title>
        <authorList>
            <person name="Poehlein A."/>
            <person name="Grosse-Honebrink A."/>
            <person name="Zhang Y."/>
            <person name="Minton N.P."/>
            <person name="Daniel R."/>
        </authorList>
    </citation>
    <scope>NUCLEOTIDE SEQUENCE [LARGE SCALE GENOMIC DNA]</scope>
    <source>
        <strain evidence="2">DSM 525</strain>
        <strain evidence="5">DSM 525 / ATCC 6013</strain>
    </source>
</reference>
<dbReference type="GO" id="GO:0008270">
    <property type="term" value="F:zinc ion binding"/>
    <property type="evidence" value="ECO:0007669"/>
    <property type="project" value="TreeGrafter"/>
</dbReference>
<evidence type="ECO:0000313" key="4">
    <source>
        <dbReference type="Proteomes" id="UP000028042"/>
    </source>
</evidence>
<dbReference type="GO" id="GO:1990170">
    <property type="term" value="P:stress response to cadmium ion"/>
    <property type="evidence" value="ECO:0007669"/>
    <property type="project" value="TreeGrafter"/>
</dbReference>